<evidence type="ECO:0000256" key="1">
    <source>
        <dbReference type="SAM" id="Phobius"/>
    </source>
</evidence>
<feature type="transmembrane region" description="Helical" evidence="1">
    <location>
        <begin position="9"/>
        <end position="27"/>
    </location>
</feature>
<name>A0A1I6UU49_9ACTN</name>
<protein>
    <submittedName>
        <fullName evidence="2">Uncharacterized protein</fullName>
    </submittedName>
</protein>
<dbReference type="AlphaFoldDB" id="A0A1I6UU49"/>
<dbReference type="EMBL" id="FPAB01000006">
    <property type="protein sequence ID" value="SFT04933.1"/>
    <property type="molecule type" value="Genomic_DNA"/>
</dbReference>
<keyword evidence="1" id="KW-0472">Membrane</keyword>
<feature type="transmembrane region" description="Helical" evidence="1">
    <location>
        <begin position="34"/>
        <end position="54"/>
    </location>
</feature>
<dbReference type="Proteomes" id="UP000198873">
    <property type="component" value="Unassembled WGS sequence"/>
</dbReference>
<keyword evidence="1" id="KW-0812">Transmembrane</keyword>
<keyword evidence="3" id="KW-1185">Reference proteome</keyword>
<organism evidence="2 3">
    <name type="scientific">Streptomyces harbinensis</name>
    <dbReference type="NCBI Taxonomy" id="1176198"/>
    <lineage>
        <taxon>Bacteria</taxon>
        <taxon>Bacillati</taxon>
        <taxon>Actinomycetota</taxon>
        <taxon>Actinomycetes</taxon>
        <taxon>Kitasatosporales</taxon>
        <taxon>Streptomycetaceae</taxon>
        <taxon>Streptomyces</taxon>
    </lineage>
</organism>
<sequence>MYQERGSKIWSLTCVSVYVVGVVWMAVDALPEDLVAWLAVSAMFSLVLLAFVAVPVSKYIYHRIDLTPDTLRVGRERIAVADLDPQSIQDALRLARGGSLVQPHRSALTAPEPTGKGYLVDTSRARLVGGAWGVPMGMRPTVIANVNGEQLLIASRDPQALLTALAAACGPAGVKTSS</sequence>
<evidence type="ECO:0000313" key="3">
    <source>
        <dbReference type="Proteomes" id="UP000198873"/>
    </source>
</evidence>
<dbReference type="RefSeq" id="WP_093843746.1">
    <property type="nucleotide sequence ID" value="NZ_CP054938.1"/>
</dbReference>
<gene>
    <name evidence="2" type="ORF">SAMN05444716_106190</name>
</gene>
<keyword evidence="1" id="KW-1133">Transmembrane helix</keyword>
<reference evidence="3" key="1">
    <citation type="submission" date="2016-10" db="EMBL/GenBank/DDBJ databases">
        <authorList>
            <person name="Varghese N."/>
            <person name="Submissions S."/>
        </authorList>
    </citation>
    <scope>NUCLEOTIDE SEQUENCE [LARGE SCALE GENOMIC DNA]</scope>
    <source>
        <strain evidence="3">CGMCC 4.7047</strain>
    </source>
</reference>
<proteinExistence type="predicted"/>
<dbReference type="STRING" id="1176198.SAMN05444716_106190"/>
<evidence type="ECO:0000313" key="2">
    <source>
        <dbReference type="EMBL" id="SFT04933.1"/>
    </source>
</evidence>
<accession>A0A1I6UU49</accession>